<dbReference type="InterPro" id="IPR032675">
    <property type="entry name" value="LRR_dom_sf"/>
</dbReference>
<sequence>MMNGFYDFQTTAEQLLADSSGMMMNMSDSEFGSSDSSSLGISHSHPRIAPNLMLNGGGGSQFMMMGTTVQNQTYITQQNPGAHHYNNNSSSGHHHHQGSTIKPMVMRSGGKPAAMAQAQQACTMNNESSSRHKHTDHFLSQFQEQMSQMKSAMDAVQNEILFHSSSPATHQLSPHTPSSPLMVGAAGGKPMAAAAMAMTSFSPSPPAKRGPGRPRGSGAAQSTKSVRYQSQISALNGLKIRIKKSPGQLKRKGYKGKGKRKKRKGNDDEDDDDDNSDEEEEYRRPSVQKSTKMSHATTNLLSGDGNATTTTSQSGWGDSLPEHVLSKIFSYAVKCEGGAIPVLVRASKVSRLWWKTASKPDLWTLVDLSSPRVKDKFKIERNLVYFLEHRFPRVKHLNLAGGWPLTNLSIDVLIRSCKELENIGLNGCQKLTAQHLKTITESCLSLKKIDLSAISTTYNTKTAVSPAAIADCAETMGERLMHLSLANNCLANCPQIVASLAEFCPNLQVLDLSNVTSPRRDTIVINIEHLQQGCQRLKILRLTNSDFVLSETSLKEQVSSPGFKNLEELSIAVDPKRCVGMDEGDLERILKQANKLKLLDVRGCSRIGDSGLVSSSICICQASSTCLMITYTFHSTFIHHQYDFHITGCYATRSSNDGLELVSRKWRHSFKEIDFSWTPGEETINCAVRALAEADDDVPPLRVLDLCGSSVSFDSVKLALKTCIHLEKLNLTSCRALPRGIKRNYQIPDEVVTLREQVLSGKYDDHPDD</sequence>
<feature type="compositionally biased region" description="Polar residues" evidence="2">
    <location>
        <begin position="287"/>
        <end position="316"/>
    </location>
</feature>
<keyword evidence="5" id="KW-1185">Reference proteome</keyword>
<dbReference type="InterPro" id="IPR006553">
    <property type="entry name" value="Leu-rich_rpt_Cys-con_subtyp"/>
</dbReference>
<dbReference type="InterPro" id="IPR036047">
    <property type="entry name" value="F-box-like_dom_sf"/>
</dbReference>
<feature type="domain" description="F-box" evidence="3">
    <location>
        <begin position="318"/>
        <end position="367"/>
    </location>
</feature>
<dbReference type="Pfam" id="PF12937">
    <property type="entry name" value="F-box-like"/>
    <property type="match status" value="1"/>
</dbReference>
<evidence type="ECO:0000256" key="2">
    <source>
        <dbReference type="SAM" id="MobiDB-lite"/>
    </source>
</evidence>
<name>A0A226EMV0_FOLCA</name>
<feature type="compositionally biased region" description="Polar residues" evidence="2">
    <location>
        <begin position="221"/>
        <end position="234"/>
    </location>
</feature>
<evidence type="ECO:0000313" key="5">
    <source>
        <dbReference type="Proteomes" id="UP000198287"/>
    </source>
</evidence>
<dbReference type="Proteomes" id="UP000198287">
    <property type="component" value="Unassembled WGS sequence"/>
</dbReference>
<protein>
    <submittedName>
        <fullName evidence="4">F-box/LRR-repeat protein 6</fullName>
    </submittedName>
</protein>
<proteinExistence type="predicted"/>
<dbReference type="PANTHER" id="PTHR38926">
    <property type="entry name" value="F-BOX DOMAIN CONTAINING PROTEIN, EXPRESSED"/>
    <property type="match status" value="1"/>
</dbReference>
<dbReference type="OMA" id="RHSFKEI"/>
<feature type="region of interest" description="Disordered" evidence="2">
    <location>
        <begin position="200"/>
        <end position="316"/>
    </location>
</feature>
<dbReference type="InterPro" id="IPR047922">
    <property type="entry name" value="FBXL6_F-box"/>
</dbReference>
<evidence type="ECO:0000313" key="4">
    <source>
        <dbReference type="EMBL" id="OXA58789.1"/>
    </source>
</evidence>
<dbReference type="SUPFAM" id="SSF81383">
    <property type="entry name" value="F-box domain"/>
    <property type="match status" value="1"/>
</dbReference>
<feature type="region of interest" description="Disordered" evidence="2">
    <location>
        <begin position="78"/>
        <end position="101"/>
    </location>
</feature>
<evidence type="ECO:0000256" key="1">
    <source>
        <dbReference type="ARBA" id="ARBA00022786"/>
    </source>
</evidence>
<feature type="compositionally biased region" description="Basic residues" evidence="2">
    <location>
        <begin position="240"/>
        <end position="264"/>
    </location>
</feature>
<organism evidence="4 5">
    <name type="scientific">Folsomia candida</name>
    <name type="common">Springtail</name>
    <dbReference type="NCBI Taxonomy" id="158441"/>
    <lineage>
        <taxon>Eukaryota</taxon>
        <taxon>Metazoa</taxon>
        <taxon>Ecdysozoa</taxon>
        <taxon>Arthropoda</taxon>
        <taxon>Hexapoda</taxon>
        <taxon>Collembola</taxon>
        <taxon>Entomobryomorpha</taxon>
        <taxon>Isotomoidea</taxon>
        <taxon>Isotomidae</taxon>
        <taxon>Proisotominae</taxon>
        <taxon>Folsomia</taxon>
    </lineage>
</organism>
<dbReference type="OrthoDB" id="3134645at2759"/>
<dbReference type="EMBL" id="LNIX01000003">
    <property type="protein sequence ID" value="OXA58789.1"/>
    <property type="molecule type" value="Genomic_DNA"/>
</dbReference>
<dbReference type="Gene3D" id="1.20.1280.50">
    <property type="match status" value="1"/>
</dbReference>
<dbReference type="CDD" id="cd22119">
    <property type="entry name" value="F-box_FBXL6"/>
    <property type="match status" value="1"/>
</dbReference>
<keyword evidence="1" id="KW-0833">Ubl conjugation pathway</keyword>
<dbReference type="InterPro" id="IPR001810">
    <property type="entry name" value="F-box_dom"/>
</dbReference>
<feature type="compositionally biased region" description="Acidic residues" evidence="2">
    <location>
        <begin position="267"/>
        <end position="280"/>
    </location>
</feature>
<evidence type="ECO:0000259" key="3">
    <source>
        <dbReference type="Pfam" id="PF12937"/>
    </source>
</evidence>
<dbReference type="Gene3D" id="3.80.10.10">
    <property type="entry name" value="Ribonuclease Inhibitor"/>
    <property type="match status" value="1"/>
</dbReference>
<dbReference type="AlphaFoldDB" id="A0A226EMV0"/>
<reference evidence="4 5" key="1">
    <citation type="submission" date="2015-12" db="EMBL/GenBank/DDBJ databases">
        <title>The genome of Folsomia candida.</title>
        <authorList>
            <person name="Faddeeva A."/>
            <person name="Derks M.F."/>
            <person name="Anvar Y."/>
            <person name="Smit S."/>
            <person name="Van Straalen N."/>
            <person name="Roelofs D."/>
        </authorList>
    </citation>
    <scope>NUCLEOTIDE SEQUENCE [LARGE SCALE GENOMIC DNA]</scope>
    <source>
        <strain evidence="4 5">VU population</strain>
        <tissue evidence="4">Whole body</tissue>
    </source>
</reference>
<gene>
    <name evidence="4" type="ORF">Fcan01_08114</name>
</gene>
<dbReference type="SMART" id="SM00367">
    <property type="entry name" value="LRR_CC"/>
    <property type="match status" value="2"/>
</dbReference>
<dbReference type="STRING" id="158441.A0A226EMV0"/>
<dbReference type="GO" id="GO:0019005">
    <property type="term" value="C:SCF ubiquitin ligase complex"/>
    <property type="evidence" value="ECO:0007669"/>
    <property type="project" value="InterPro"/>
</dbReference>
<accession>A0A226EMV0</accession>
<comment type="caution">
    <text evidence="4">The sequence shown here is derived from an EMBL/GenBank/DDBJ whole genome shotgun (WGS) entry which is preliminary data.</text>
</comment>
<dbReference type="PANTHER" id="PTHR38926:SF5">
    <property type="entry name" value="F-BOX AND LEUCINE-RICH REPEAT PROTEIN 6"/>
    <property type="match status" value="1"/>
</dbReference>
<dbReference type="SUPFAM" id="SSF52047">
    <property type="entry name" value="RNI-like"/>
    <property type="match status" value="1"/>
</dbReference>